<keyword evidence="1" id="KW-0472">Membrane</keyword>
<sequence>MCDVLPWGTPGPNPVDLRTAETLAMRMEGRSWLVAFISAVNLLPILLYVICIDPGHPLALLTDLDDDEVDDTERLKLTPITQCDFWELRYSQYDESMTLGVLEEMQSQSRRAAEITATVDGAAMPDSAQDDFSYPENEDSGEKIVVQNPVFVPCPRKRQESPVYDRIVMSRIQ</sequence>
<evidence type="ECO:0000256" key="1">
    <source>
        <dbReference type="SAM" id="Phobius"/>
    </source>
</evidence>
<reference evidence="2 3" key="1">
    <citation type="submission" date="2020-04" db="EMBL/GenBank/DDBJ databases">
        <title>Perkinsus olseni comparative genomics.</title>
        <authorList>
            <person name="Bogema D.R."/>
        </authorList>
    </citation>
    <scope>NUCLEOTIDE SEQUENCE [LARGE SCALE GENOMIC DNA]</scope>
    <source>
        <strain evidence="2">00978-12</strain>
    </source>
</reference>
<accession>A0A7J6PGR1</accession>
<evidence type="ECO:0000313" key="3">
    <source>
        <dbReference type="Proteomes" id="UP000541610"/>
    </source>
</evidence>
<organism evidence="2 3">
    <name type="scientific">Perkinsus olseni</name>
    <name type="common">Perkinsus atlanticus</name>
    <dbReference type="NCBI Taxonomy" id="32597"/>
    <lineage>
        <taxon>Eukaryota</taxon>
        <taxon>Sar</taxon>
        <taxon>Alveolata</taxon>
        <taxon>Perkinsozoa</taxon>
        <taxon>Perkinsea</taxon>
        <taxon>Perkinsida</taxon>
        <taxon>Perkinsidae</taxon>
        <taxon>Perkinsus</taxon>
    </lineage>
</organism>
<dbReference type="Proteomes" id="UP000541610">
    <property type="component" value="Unassembled WGS sequence"/>
</dbReference>
<dbReference type="AlphaFoldDB" id="A0A7J6PGR1"/>
<dbReference type="EMBL" id="JABANP010000021">
    <property type="protein sequence ID" value="KAF4695413.1"/>
    <property type="molecule type" value="Genomic_DNA"/>
</dbReference>
<protein>
    <submittedName>
        <fullName evidence="2">Uncharacterized protein</fullName>
    </submittedName>
</protein>
<feature type="transmembrane region" description="Helical" evidence="1">
    <location>
        <begin position="32"/>
        <end position="50"/>
    </location>
</feature>
<gene>
    <name evidence="2" type="ORF">FOZ60_004904</name>
</gene>
<proteinExistence type="predicted"/>
<keyword evidence="1" id="KW-0812">Transmembrane</keyword>
<evidence type="ECO:0000313" key="2">
    <source>
        <dbReference type="EMBL" id="KAF4695413.1"/>
    </source>
</evidence>
<keyword evidence="1" id="KW-1133">Transmembrane helix</keyword>
<name>A0A7J6PGR1_PEROL</name>
<comment type="caution">
    <text evidence="2">The sequence shown here is derived from an EMBL/GenBank/DDBJ whole genome shotgun (WGS) entry which is preliminary data.</text>
</comment>